<gene>
    <name evidence="1" type="ORF">OVA965_LOCUS46212</name>
    <name evidence="2" type="ORF">TMI583_LOCUS20531</name>
</gene>
<dbReference type="Proteomes" id="UP000682733">
    <property type="component" value="Unassembled WGS sequence"/>
</dbReference>
<organism evidence="1 3">
    <name type="scientific">Didymodactylos carnosus</name>
    <dbReference type="NCBI Taxonomy" id="1234261"/>
    <lineage>
        <taxon>Eukaryota</taxon>
        <taxon>Metazoa</taxon>
        <taxon>Spiralia</taxon>
        <taxon>Gnathifera</taxon>
        <taxon>Rotifera</taxon>
        <taxon>Eurotatoria</taxon>
        <taxon>Bdelloidea</taxon>
        <taxon>Philodinida</taxon>
        <taxon>Philodinidae</taxon>
        <taxon>Didymodactylos</taxon>
    </lineage>
</organism>
<feature type="non-terminal residue" evidence="1">
    <location>
        <position position="1"/>
    </location>
</feature>
<evidence type="ECO:0000313" key="2">
    <source>
        <dbReference type="EMBL" id="CAF3896396.1"/>
    </source>
</evidence>
<accession>A0A8S2GCA1</accession>
<sequence length="29" mass="3245">SSKNIEEFCMVARLATSIEELCLNNCGLR</sequence>
<proteinExistence type="predicted"/>
<dbReference type="EMBL" id="CAJOBA010017650">
    <property type="protein sequence ID" value="CAF3896396.1"/>
    <property type="molecule type" value="Genomic_DNA"/>
</dbReference>
<reference evidence="1" key="1">
    <citation type="submission" date="2021-02" db="EMBL/GenBank/DDBJ databases">
        <authorList>
            <person name="Nowell W R."/>
        </authorList>
    </citation>
    <scope>NUCLEOTIDE SEQUENCE</scope>
</reference>
<dbReference type="AlphaFoldDB" id="A0A8S2GCA1"/>
<dbReference type="EMBL" id="CAJNOK010083521">
    <property type="protein sequence ID" value="CAF1686031.1"/>
    <property type="molecule type" value="Genomic_DNA"/>
</dbReference>
<protein>
    <submittedName>
        <fullName evidence="1">Uncharacterized protein</fullName>
    </submittedName>
</protein>
<dbReference type="Proteomes" id="UP000677228">
    <property type="component" value="Unassembled WGS sequence"/>
</dbReference>
<evidence type="ECO:0000313" key="3">
    <source>
        <dbReference type="Proteomes" id="UP000677228"/>
    </source>
</evidence>
<evidence type="ECO:0000313" key="1">
    <source>
        <dbReference type="EMBL" id="CAF1686031.1"/>
    </source>
</evidence>
<feature type="non-terminal residue" evidence="1">
    <location>
        <position position="29"/>
    </location>
</feature>
<name>A0A8S2GCA1_9BILA</name>
<comment type="caution">
    <text evidence="1">The sequence shown here is derived from an EMBL/GenBank/DDBJ whole genome shotgun (WGS) entry which is preliminary data.</text>
</comment>